<dbReference type="PANTHER" id="PTHR11066:SF34">
    <property type="entry name" value="ACYL-COENZYME A THIOESTERASE 8"/>
    <property type="match status" value="1"/>
</dbReference>
<gene>
    <name evidence="3" type="ORF">F3Y22_tig00016563pilonHSYRG00158</name>
</gene>
<evidence type="ECO:0000313" key="3">
    <source>
        <dbReference type="EMBL" id="KAE8721311.1"/>
    </source>
</evidence>
<organism evidence="3 4">
    <name type="scientific">Hibiscus syriacus</name>
    <name type="common">Rose of Sharon</name>
    <dbReference type="NCBI Taxonomy" id="106335"/>
    <lineage>
        <taxon>Eukaryota</taxon>
        <taxon>Viridiplantae</taxon>
        <taxon>Streptophyta</taxon>
        <taxon>Embryophyta</taxon>
        <taxon>Tracheophyta</taxon>
        <taxon>Spermatophyta</taxon>
        <taxon>Magnoliopsida</taxon>
        <taxon>eudicotyledons</taxon>
        <taxon>Gunneridae</taxon>
        <taxon>Pentapetalae</taxon>
        <taxon>rosids</taxon>
        <taxon>malvids</taxon>
        <taxon>Malvales</taxon>
        <taxon>Malvaceae</taxon>
        <taxon>Malvoideae</taxon>
        <taxon>Hibiscus</taxon>
    </lineage>
</organism>
<dbReference type="Pfam" id="PF02551">
    <property type="entry name" value="Acyl_CoA_thio"/>
    <property type="match status" value="1"/>
</dbReference>
<dbReference type="AlphaFoldDB" id="A0A6A3BZN4"/>
<dbReference type="Pfam" id="PF00027">
    <property type="entry name" value="cNMP_binding"/>
    <property type="match status" value="1"/>
</dbReference>
<dbReference type="EMBL" id="VEPZ02000636">
    <property type="protein sequence ID" value="KAE8721311.1"/>
    <property type="molecule type" value="Genomic_DNA"/>
</dbReference>
<reference evidence="3" key="1">
    <citation type="submission" date="2019-09" db="EMBL/GenBank/DDBJ databases">
        <title>Draft genome information of white flower Hibiscus syriacus.</title>
        <authorList>
            <person name="Kim Y.-M."/>
        </authorList>
    </citation>
    <scope>NUCLEOTIDE SEQUENCE [LARGE SCALE GENOMIC DNA]</scope>
    <source>
        <strain evidence="3">YM2019G1</strain>
    </source>
</reference>
<dbReference type="FunFam" id="2.60.120.10:FF:000109">
    <property type="entry name" value="Acyl-CoA thioesterase II"/>
    <property type="match status" value="1"/>
</dbReference>
<dbReference type="PANTHER" id="PTHR11066">
    <property type="entry name" value="ACYL-COA THIOESTERASE"/>
    <property type="match status" value="1"/>
</dbReference>
<feature type="domain" description="Cyclic nucleotide-binding" evidence="2">
    <location>
        <begin position="15"/>
        <end position="87"/>
    </location>
</feature>
<dbReference type="GO" id="GO:0005840">
    <property type="term" value="C:ribosome"/>
    <property type="evidence" value="ECO:0007669"/>
    <property type="project" value="UniProtKB-KW"/>
</dbReference>
<dbReference type="InterPro" id="IPR025652">
    <property type="entry name" value="TesB_C"/>
</dbReference>
<dbReference type="GO" id="GO:0009062">
    <property type="term" value="P:fatty acid catabolic process"/>
    <property type="evidence" value="ECO:0007669"/>
    <property type="project" value="TreeGrafter"/>
</dbReference>
<dbReference type="PROSITE" id="PS50042">
    <property type="entry name" value="CNMP_BINDING_3"/>
    <property type="match status" value="1"/>
</dbReference>
<sequence length="362" mass="41037">MNTEAVIEFLGNVPLLQRLPSSSFRIIAEVVHFKHYEKGDYVVREGEVGDGTYFVWEGEAEVSGSVHAEEENRLEYQLKRYDYFGHVNSTSTHVADIVALTKLTCLFLPHEHCTLLQSQSIWSTNKTHETCALVESILHLEPIELNIFQGITLPDAPKFGKVFGGQFIGQKEEEGFDHQEAMMPCVPAPEGLLSLDEIRESRLTDPRLPMSYRKKVATTKFVPWPIEIRFCEPNTKTNQNKSEPSLRYWFRAKGKLSDDQALHRCVVAFASDLIFSSVSLNPQRRKGFMSASLSLDHSMWFHRQLRADDWLLFVILSPTSCVTRGFVSGQMFNRKGELVVSLTQEALLRLASLPNPSTGSKL</sequence>
<dbReference type="InterPro" id="IPR042171">
    <property type="entry name" value="Acyl-CoA_hotdog"/>
</dbReference>
<dbReference type="InterPro" id="IPR014710">
    <property type="entry name" value="RmlC-like_jellyroll"/>
</dbReference>
<dbReference type="InterPro" id="IPR029069">
    <property type="entry name" value="HotDog_dom_sf"/>
</dbReference>
<dbReference type="Gene3D" id="2.40.160.210">
    <property type="entry name" value="Acyl-CoA thioesterase, double hotdog domain"/>
    <property type="match status" value="1"/>
</dbReference>
<dbReference type="Proteomes" id="UP000436088">
    <property type="component" value="Unassembled WGS sequence"/>
</dbReference>
<dbReference type="GO" id="GO:0006637">
    <property type="term" value="P:acyl-CoA metabolic process"/>
    <property type="evidence" value="ECO:0007669"/>
    <property type="project" value="InterPro"/>
</dbReference>
<protein>
    <submittedName>
        <fullName evidence="3">60S ribosomal protein L36-3-like isoform X1</fullName>
    </submittedName>
</protein>
<comment type="caution">
    <text evidence="3">The sequence shown here is derived from an EMBL/GenBank/DDBJ whole genome shotgun (WGS) entry which is preliminary data.</text>
</comment>
<dbReference type="CDD" id="cd00038">
    <property type="entry name" value="CAP_ED"/>
    <property type="match status" value="1"/>
</dbReference>
<evidence type="ECO:0000259" key="2">
    <source>
        <dbReference type="PROSITE" id="PS50042"/>
    </source>
</evidence>
<comment type="similarity">
    <text evidence="1">Belongs to the C/M/P thioester hydrolase family.</text>
</comment>
<dbReference type="GO" id="GO:0047617">
    <property type="term" value="F:fatty acyl-CoA hydrolase activity"/>
    <property type="evidence" value="ECO:0007669"/>
    <property type="project" value="InterPro"/>
</dbReference>
<name>A0A6A3BZN4_HIBSY</name>
<dbReference type="Gene3D" id="2.60.120.10">
    <property type="entry name" value="Jelly Rolls"/>
    <property type="match status" value="1"/>
</dbReference>
<accession>A0A6A3BZN4</accession>
<dbReference type="InterPro" id="IPR003703">
    <property type="entry name" value="Acyl_CoA_thio"/>
</dbReference>
<dbReference type="SMART" id="SM00100">
    <property type="entry name" value="cNMP"/>
    <property type="match status" value="1"/>
</dbReference>
<proteinExistence type="inferred from homology"/>
<dbReference type="SUPFAM" id="SSF51206">
    <property type="entry name" value="cAMP-binding domain-like"/>
    <property type="match status" value="1"/>
</dbReference>
<keyword evidence="4" id="KW-1185">Reference proteome</keyword>
<evidence type="ECO:0000256" key="1">
    <source>
        <dbReference type="ARBA" id="ARBA00006538"/>
    </source>
</evidence>
<dbReference type="InterPro" id="IPR018490">
    <property type="entry name" value="cNMP-bd_dom_sf"/>
</dbReference>
<dbReference type="InterPro" id="IPR000595">
    <property type="entry name" value="cNMP-bd_dom"/>
</dbReference>
<evidence type="ECO:0000313" key="4">
    <source>
        <dbReference type="Proteomes" id="UP000436088"/>
    </source>
</evidence>
<dbReference type="CDD" id="cd03444">
    <property type="entry name" value="Thioesterase_II_repeat1"/>
    <property type="match status" value="1"/>
</dbReference>
<dbReference type="SUPFAM" id="SSF54637">
    <property type="entry name" value="Thioesterase/thiol ester dehydrase-isomerase"/>
    <property type="match status" value="1"/>
</dbReference>